<protein>
    <submittedName>
        <fullName evidence="5">NAD(P)H-flavin oxidoreductase</fullName>
    </submittedName>
</protein>
<evidence type="ECO:0000313" key="5">
    <source>
        <dbReference type="EMBL" id="AMQ18108.1"/>
    </source>
</evidence>
<proteinExistence type="predicted"/>
<dbReference type="STRING" id="53952.A0127_02450"/>
<evidence type="ECO:0000259" key="4">
    <source>
        <dbReference type="Pfam" id="PF00881"/>
    </source>
</evidence>
<dbReference type="Gene3D" id="3.40.109.10">
    <property type="entry name" value="NADH Oxidase"/>
    <property type="match status" value="1"/>
</dbReference>
<dbReference type="InterPro" id="IPR050627">
    <property type="entry name" value="Nitroreductase/BluB"/>
</dbReference>
<dbReference type="PANTHER" id="PTHR23026:SF90">
    <property type="entry name" value="IODOTYROSINE DEIODINASE 1"/>
    <property type="match status" value="1"/>
</dbReference>
<name>A0A142CTK6_9EURY</name>
<keyword evidence="2" id="KW-0288">FMN</keyword>
<dbReference type="CDD" id="cd02062">
    <property type="entry name" value="Nitro_FMN_reductase"/>
    <property type="match status" value="1"/>
</dbReference>
<dbReference type="InterPro" id="IPR000415">
    <property type="entry name" value="Nitroreductase-like"/>
</dbReference>
<dbReference type="GO" id="GO:0016491">
    <property type="term" value="F:oxidoreductase activity"/>
    <property type="evidence" value="ECO:0007669"/>
    <property type="project" value="UniProtKB-KW"/>
</dbReference>
<reference evidence="6" key="1">
    <citation type="submission" date="2016-03" db="EMBL/GenBank/DDBJ databases">
        <authorList>
            <person name="Oger P.M."/>
        </authorList>
    </citation>
    <scope>NUCLEOTIDE SEQUENCE [LARGE SCALE GENOMIC DNA]</scope>
    <source>
        <strain evidence="6">OG-1</strain>
    </source>
</reference>
<dbReference type="AlphaFoldDB" id="A0A142CTK6"/>
<keyword evidence="3" id="KW-0560">Oxidoreductase</keyword>
<dbReference type="Proteomes" id="UP000073604">
    <property type="component" value="Chromosome"/>
</dbReference>
<dbReference type="Pfam" id="PF00881">
    <property type="entry name" value="Nitroreductase"/>
    <property type="match status" value="1"/>
</dbReference>
<accession>A0A142CTK6</accession>
<sequence length="202" mass="23432">MELDEAIMKRASVRYFSEEPVSDDEIRALIEAAIRAPTASGLENWLFAVFKSEKARKKIYDLIGEGMVEYYRAVNLPEEKIEKLRKRIYEEGMYRAPVYIAVFIDRGIRFLKGREFDEVEFIWSVESAAMAIQNLMLKAVELGLGTVYIGVTNFREIEEKVRELAGLDENYYLVGVIPVGRPRDDVKPRKRKKNLDEVMRVL</sequence>
<evidence type="ECO:0000256" key="2">
    <source>
        <dbReference type="ARBA" id="ARBA00022643"/>
    </source>
</evidence>
<dbReference type="OrthoDB" id="287850at2157"/>
<dbReference type="EMBL" id="CP014750">
    <property type="protein sequence ID" value="AMQ18108.1"/>
    <property type="molecule type" value="Genomic_DNA"/>
</dbReference>
<dbReference type="RefSeq" id="WP_062387533.1">
    <property type="nucleotide sequence ID" value="NZ_CP014750.1"/>
</dbReference>
<feature type="domain" description="Nitroreductase" evidence="4">
    <location>
        <begin position="7"/>
        <end position="181"/>
    </location>
</feature>
<evidence type="ECO:0000256" key="3">
    <source>
        <dbReference type="ARBA" id="ARBA00023002"/>
    </source>
</evidence>
<dbReference type="SUPFAM" id="SSF55469">
    <property type="entry name" value="FMN-dependent nitroreductase-like"/>
    <property type="match status" value="1"/>
</dbReference>
<evidence type="ECO:0000256" key="1">
    <source>
        <dbReference type="ARBA" id="ARBA00022630"/>
    </source>
</evidence>
<organism evidence="5 6">
    <name type="scientific">Thermococcus peptonophilus</name>
    <dbReference type="NCBI Taxonomy" id="53952"/>
    <lineage>
        <taxon>Archaea</taxon>
        <taxon>Methanobacteriati</taxon>
        <taxon>Methanobacteriota</taxon>
        <taxon>Thermococci</taxon>
        <taxon>Thermococcales</taxon>
        <taxon>Thermococcaceae</taxon>
        <taxon>Thermococcus</taxon>
    </lineage>
</organism>
<dbReference type="KEGG" id="tpep:A0127_02450"/>
<dbReference type="GeneID" id="27139370"/>
<keyword evidence="6" id="KW-1185">Reference proteome</keyword>
<gene>
    <name evidence="5" type="ORF">A0127_02450</name>
</gene>
<evidence type="ECO:0000313" key="6">
    <source>
        <dbReference type="Proteomes" id="UP000073604"/>
    </source>
</evidence>
<dbReference type="InterPro" id="IPR029479">
    <property type="entry name" value="Nitroreductase"/>
</dbReference>
<dbReference type="PANTHER" id="PTHR23026">
    <property type="entry name" value="NADPH NITROREDUCTASE"/>
    <property type="match status" value="1"/>
</dbReference>
<keyword evidence="1" id="KW-0285">Flavoprotein</keyword>